<comment type="caution">
    <text evidence="2">The sequence shown here is derived from an EMBL/GenBank/DDBJ whole genome shotgun (WGS) entry which is preliminary data.</text>
</comment>
<sequence length="103" mass="10775">MAPASLLLCYIPDQGPDSTVMPSGSALSVGRRGDLCSVSSGAPDGRFVDMITRLGSRTDDMVAESKSAAPREVLTPLLNLSSGGQHSEHTRHVGSQKPLLSLQ</sequence>
<name>A0A9N7V2H7_PLEPL</name>
<evidence type="ECO:0000313" key="2">
    <source>
        <dbReference type="EMBL" id="CAB1442869.1"/>
    </source>
</evidence>
<dbReference type="EMBL" id="CADEAL010002946">
    <property type="protein sequence ID" value="CAB1442869.1"/>
    <property type="molecule type" value="Genomic_DNA"/>
</dbReference>
<proteinExistence type="predicted"/>
<evidence type="ECO:0000256" key="1">
    <source>
        <dbReference type="SAM" id="MobiDB-lite"/>
    </source>
</evidence>
<accession>A0A9N7V2H7</accession>
<feature type="region of interest" description="Disordered" evidence="1">
    <location>
        <begin position="79"/>
        <end position="103"/>
    </location>
</feature>
<gene>
    <name evidence="2" type="ORF">PLEPLA_LOCUS30588</name>
</gene>
<organism evidence="2 3">
    <name type="scientific">Pleuronectes platessa</name>
    <name type="common">European plaice</name>
    <dbReference type="NCBI Taxonomy" id="8262"/>
    <lineage>
        <taxon>Eukaryota</taxon>
        <taxon>Metazoa</taxon>
        <taxon>Chordata</taxon>
        <taxon>Craniata</taxon>
        <taxon>Vertebrata</taxon>
        <taxon>Euteleostomi</taxon>
        <taxon>Actinopterygii</taxon>
        <taxon>Neopterygii</taxon>
        <taxon>Teleostei</taxon>
        <taxon>Neoteleostei</taxon>
        <taxon>Acanthomorphata</taxon>
        <taxon>Carangaria</taxon>
        <taxon>Pleuronectiformes</taxon>
        <taxon>Pleuronectoidei</taxon>
        <taxon>Pleuronectidae</taxon>
        <taxon>Pleuronectes</taxon>
    </lineage>
</organism>
<keyword evidence="3" id="KW-1185">Reference proteome</keyword>
<reference evidence="2" key="1">
    <citation type="submission" date="2020-03" db="EMBL/GenBank/DDBJ databases">
        <authorList>
            <person name="Weist P."/>
        </authorList>
    </citation>
    <scope>NUCLEOTIDE SEQUENCE</scope>
</reference>
<evidence type="ECO:0000313" key="3">
    <source>
        <dbReference type="Proteomes" id="UP001153269"/>
    </source>
</evidence>
<dbReference type="Proteomes" id="UP001153269">
    <property type="component" value="Unassembled WGS sequence"/>
</dbReference>
<dbReference type="AlphaFoldDB" id="A0A9N7V2H7"/>
<protein>
    <submittedName>
        <fullName evidence="2">Uncharacterized protein</fullName>
    </submittedName>
</protein>